<reference evidence="2 3" key="1">
    <citation type="submission" date="2020-03" db="EMBL/GenBank/DDBJ databases">
        <title>Genomic Encyclopedia of Type Strains, Phase IV (KMG-IV): sequencing the most valuable type-strain genomes for metagenomic binning, comparative biology and taxonomic classification.</title>
        <authorList>
            <person name="Goeker M."/>
        </authorList>
    </citation>
    <scope>NUCLEOTIDE SEQUENCE [LARGE SCALE GENOMIC DNA]</scope>
    <source>
        <strain evidence="2 3">DSM 105096</strain>
    </source>
</reference>
<dbReference type="GO" id="GO:0004519">
    <property type="term" value="F:endonuclease activity"/>
    <property type="evidence" value="ECO:0007669"/>
    <property type="project" value="UniProtKB-KW"/>
</dbReference>
<dbReference type="InterPro" id="IPR008538">
    <property type="entry name" value="Uma2"/>
</dbReference>
<protein>
    <submittedName>
        <fullName evidence="2">Uma2 family endonuclease</fullName>
    </submittedName>
</protein>
<dbReference type="Pfam" id="PF05685">
    <property type="entry name" value="Uma2"/>
    <property type="match status" value="1"/>
</dbReference>
<feature type="domain" description="Putative restriction endonuclease" evidence="1">
    <location>
        <begin position="35"/>
        <end position="158"/>
    </location>
</feature>
<evidence type="ECO:0000313" key="2">
    <source>
        <dbReference type="EMBL" id="NJC27484.1"/>
    </source>
</evidence>
<proteinExistence type="predicted"/>
<accession>A0ABX0XEZ8</accession>
<dbReference type="Proteomes" id="UP000770785">
    <property type="component" value="Unassembled WGS sequence"/>
</dbReference>
<dbReference type="InterPro" id="IPR011335">
    <property type="entry name" value="Restrct_endonuc-II-like"/>
</dbReference>
<keyword evidence="2" id="KW-0255">Endonuclease</keyword>
<keyword evidence="2" id="KW-0378">Hydrolase</keyword>
<dbReference type="EMBL" id="JAATJH010000005">
    <property type="protein sequence ID" value="NJC27484.1"/>
    <property type="molecule type" value="Genomic_DNA"/>
</dbReference>
<dbReference type="InterPro" id="IPR012296">
    <property type="entry name" value="Nuclease_put_TT1808"/>
</dbReference>
<dbReference type="SUPFAM" id="SSF52980">
    <property type="entry name" value="Restriction endonuclease-like"/>
    <property type="match status" value="1"/>
</dbReference>
<name>A0ABX0XEZ8_9BACT</name>
<evidence type="ECO:0000313" key="3">
    <source>
        <dbReference type="Proteomes" id="UP000770785"/>
    </source>
</evidence>
<dbReference type="PANTHER" id="PTHR35400">
    <property type="entry name" value="SLR1083 PROTEIN"/>
    <property type="match status" value="1"/>
</dbReference>
<gene>
    <name evidence="2" type="ORF">GGR27_003001</name>
</gene>
<keyword evidence="2" id="KW-0540">Nuclease</keyword>
<dbReference type="CDD" id="cd06260">
    <property type="entry name" value="DUF820-like"/>
    <property type="match status" value="1"/>
</dbReference>
<organism evidence="2 3">
    <name type="scientific">Neolewinella antarctica</name>
    <dbReference type="NCBI Taxonomy" id="442734"/>
    <lineage>
        <taxon>Bacteria</taxon>
        <taxon>Pseudomonadati</taxon>
        <taxon>Bacteroidota</taxon>
        <taxon>Saprospiria</taxon>
        <taxon>Saprospirales</taxon>
        <taxon>Lewinellaceae</taxon>
        <taxon>Neolewinella</taxon>
    </lineage>
</organism>
<sequence>MTRVLSELDFLTDPFEWSLDRYHSAIEAGVLTEYDAVELIHGQLVKKMPISEDHAGTVEELADFFRDLFGKNYRYRSENPVPVLPKSEPEPDFVIAKRKTGKKTHPTPEEIYLIVEVANSTLQYDRKVKGPIYAGAGIPEYWIINLKARKIEVHLSPVREDSIFDSVTSYGESETFKSPFAGQVVVKDLLPKGDKED</sequence>
<dbReference type="Gene3D" id="3.90.1570.10">
    <property type="entry name" value="tt1808, chain A"/>
    <property type="match status" value="1"/>
</dbReference>
<dbReference type="RefSeq" id="WP_168038628.1">
    <property type="nucleotide sequence ID" value="NZ_JAATJH010000005.1"/>
</dbReference>
<comment type="caution">
    <text evidence="2">The sequence shown here is derived from an EMBL/GenBank/DDBJ whole genome shotgun (WGS) entry which is preliminary data.</text>
</comment>
<keyword evidence="3" id="KW-1185">Reference proteome</keyword>
<evidence type="ECO:0000259" key="1">
    <source>
        <dbReference type="Pfam" id="PF05685"/>
    </source>
</evidence>
<dbReference type="PANTHER" id="PTHR35400:SF1">
    <property type="entry name" value="SLR1083 PROTEIN"/>
    <property type="match status" value="1"/>
</dbReference>